<organism evidence="1 2">
    <name type="scientific">Scyliorhinus torazame</name>
    <name type="common">Cloudy catshark</name>
    <name type="synonym">Catulus torazame</name>
    <dbReference type="NCBI Taxonomy" id="75743"/>
    <lineage>
        <taxon>Eukaryota</taxon>
        <taxon>Metazoa</taxon>
        <taxon>Chordata</taxon>
        <taxon>Craniata</taxon>
        <taxon>Vertebrata</taxon>
        <taxon>Chondrichthyes</taxon>
        <taxon>Elasmobranchii</taxon>
        <taxon>Galeomorphii</taxon>
        <taxon>Galeoidea</taxon>
        <taxon>Carcharhiniformes</taxon>
        <taxon>Scyliorhinidae</taxon>
        <taxon>Scyliorhinus</taxon>
    </lineage>
</organism>
<evidence type="ECO:0000313" key="2">
    <source>
        <dbReference type="Proteomes" id="UP000288216"/>
    </source>
</evidence>
<dbReference type="STRING" id="75743.A0A401PYD7"/>
<dbReference type="AlphaFoldDB" id="A0A401PYD7"/>
<comment type="caution">
    <text evidence="1">The sequence shown here is derived from an EMBL/GenBank/DDBJ whole genome shotgun (WGS) entry which is preliminary data.</text>
</comment>
<proteinExistence type="predicted"/>
<sequence length="68" mass="7856">NEHLRISLKIIQTMRSLHPSDGSRFPQMEINYGSSINPQTISFELKEAKELCHMIAMILDEHSLQSFL</sequence>
<accession>A0A401PYD7</accession>
<dbReference type="OrthoDB" id="8182952at2759"/>
<dbReference type="EMBL" id="BFAA01009114">
    <property type="protein sequence ID" value="GCB78151.1"/>
    <property type="molecule type" value="Genomic_DNA"/>
</dbReference>
<dbReference type="Proteomes" id="UP000288216">
    <property type="component" value="Unassembled WGS sequence"/>
</dbReference>
<keyword evidence="2" id="KW-1185">Reference proteome</keyword>
<reference evidence="1 2" key="1">
    <citation type="journal article" date="2018" name="Nat. Ecol. Evol.">
        <title>Shark genomes provide insights into elasmobranch evolution and the origin of vertebrates.</title>
        <authorList>
            <person name="Hara Y"/>
            <person name="Yamaguchi K"/>
            <person name="Onimaru K"/>
            <person name="Kadota M"/>
            <person name="Koyanagi M"/>
            <person name="Keeley SD"/>
            <person name="Tatsumi K"/>
            <person name="Tanaka K"/>
            <person name="Motone F"/>
            <person name="Kageyama Y"/>
            <person name="Nozu R"/>
            <person name="Adachi N"/>
            <person name="Nishimura O"/>
            <person name="Nakagawa R"/>
            <person name="Tanegashima C"/>
            <person name="Kiyatake I"/>
            <person name="Matsumoto R"/>
            <person name="Murakumo K"/>
            <person name="Nishida K"/>
            <person name="Terakita A"/>
            <person name="Kuratani S"/>
            <person name="Sato K"/>
            <person name="Hyodo S Kuraku.S."/>
        </authorList>
    </citation>
    <scope>NUCLEOTIDE SEQUENCE [LARGE SCALE GENOMIC DNA]</scope>
</reference>
<name>A0A401PYD7_SCYTO</name>
<feature type="non-terminal residue" evidence="1">
    <location>
        <position position="1"/>
    </location>
</feature>
<protein>
    <submittedName>
        <fullName evidence="1">Uncharacterized protein</fullName>
    </submittedName>
</protein>
<gene>
    <name evidence="1" type="ORF">scyTo_0015775</name>
</gene>
<evidence type="ECO:0000313" key="1">
    <source>
        <dbReference type="EMBL" id="GCB78151.1"/>
    </source>
</evidence>